<feature type="compositionally biased region" description="Basic and acidic residues" evidence="1">
    <location>
        <begin position="228"/>
        <end position="239"/>
    </location>
</feature>
<sequence length="239" mass="27339">MGKKRKLQNGGAVTLKVAQETKEDNGNVQTVSPPIDLSQVRNTLAENVKNMYKASGVLIHSTSDEGTRYLLSLDIRDQKPKWNLIASKRQDQDGNVSGRTAIRAVYESMPEGQLRDKILATISEQSADVFWMLRGSFVLYVVELEYNNEKIVPINKKKYSQFRWMSQEEFTKGEIEGKKMAWFLDSQIKGHISIGSRDGSKKKKKVKTEEQKKADWEKLKKKKKEKKAKAALEKKDKET</sequence>
<reference evidence="2 3" key="1">
    <citation type="journal article" date="2018" name="Genome Biol. Evol.">
        <title>Multiple Roots of Fruiting Body Formation in Amoebozoa.</title>
        <authorList>
            <person name="Hillmann F."/>
            <person name="Forbes G."/>
            <person name="Novohradska S."/>
            <person name="Ferling I."/>
            <person name="Riege K."/>
            <person name="Groth M."/>
            <person name="Westermann M."/>
            <person name="Marz M."/>
            <person name="Spaller T."/>
            <person name="Winckler T."/>
            <person name="Schaap P."/>
            <person name="Glockner G."/>
        </authorList>
    </citation>
    <scope>NUCLEOTIDE SEQUENCE [LARGE SCALE GENOMIC DNA]</scope>
    <source>
        <strain evidence="2 3">Jena</strain>
    </source>
</reference>
<proteinExistence type="predicted"/>
<comment type="caution">
    <text evidence="2">The sequence shown here is derived from an EMBL/GenBank/DDBJ whole genome shotgun (WGS) entry which is preliminary data.</text>
</comment>
<dbReference type="AlphaFoldDB" id="A0A2P6NYQ2"/>
<feature type="region of interest" description="Disordered" evidence="1">
    <location>
        <begin position="195"/>
        <end position="239"/>
    </location>
</feature>
<dbReference type="InParanoid" id="A0A2P6NYQ2"/>
<evidence type="ECO:0000256" key="1">
    <source>
        <dbReference type="SAM" id="MobiDB-lite"/>
    </source>
</evidence>
<keyword evidence="3" id="KW-1185">Reference proteome</keyword>
<gene>
    <name evidence="2" type="ORF">PROFUN_01810</name>
</gene>
<dbReference type="EMBL" id="MDYQ01000005">
    <property type="protein sequence ID" value="PRP89090.1"/>
    <property type="molecule type" value="Genomic_DNA"/>
</dbReference>
<name>A0A2P6NYQ2_9EUKA</name>
<dbReference type="Proteomes" id="UP000241769">
    <property type="component" value="Unassembled WGS sequence"/>
</dbReference>
<feature type="compositionally biased region" description="Basic and acidic residues" evidence="1">
    <location>
        <begin position="207"/>
        <end position="218"/>
    </location>
</feature>
<accession>A0A2P6NYQ2</accession>
<evidence type="ECO:0000313" key="2">
    <source>
        <dbReference type="EMBL" id="PRP89090.1"/>
    </source>
</evidence>
<organism evidence="2 3">
    <name type="scientific">Planoprotostelium fungivorum</name>
    <dbReference type="NCBI Taxonomy" id="1890364"/>
    <lineage>
        <taxon>Eukaryota</taxon>
        <taxon>Amoebozoa</taxon>
        <taxon>Evosea</taxon>
        <taxon>Variosea</taxon>
        <taxon>Cavosteliida</taxon>
        <taxon>Cavosteliaceae</taxon>
        <taxon>Planoprotostelium</taxon>
    </lineage>
</organism>
<protein>
    <submittedName>
        <fullName evidence="2">Uncharacterized protein</fullName>
    </submittedName>
</protein>
<evidence type="ECO:0000313" key="3">
    <source>
        <dbReference type="Proteomes" id="UP000241769"/>
    </source>
</evidence>